<keyword evidence="2" id="KW-1185">Reference proteome</keyword>
<dbReference type="AlphaFoldDB" id="A0A9K3HCE2"/>
<comment type="caution">
    <text evidence="1">The sequence shown here is derived from an EMBL/GenBank/DDBJ whole genome shotgun (WGS) entry which is preliminary data.</text>
</comment>
<sequence>MNLDPVNFNYKLLQQTSVKKKKTLKHHKQSFVQINPPSTGKPHVSSTVAGTFKSNGRITF</sequence>
<dbReference type="Gramene" id="mRNA:HanXRQr2_Chr13g0594101">
    <property type="protein sequence ID" value="CDS:HanXRQr2_Chr13g0594101.1"/>
    <property type="gene ID" value="HanXRQr2_Chr13g0594101"/>
</dbReference>
<gene>
    <name evidence="1" type="ORF">HanXRQr2_Chr13g0594101</name>
</gene>
<evidence type="ECO:0000313" key="2">
    <source>
        <dbReference type="Proteomes" id="UP000215914"/>
    </source>
</evidence>
<accession>A0A9K3HCE2</accession>
<proteinExistence type="predicted"/>
<organism evidence="1 2">
    <name type="scientific">Helianthus annuus</name>
    <name type="common">Common sunflower</name>
    <dbReference type="NCBI Taxonomy" id="4232"/>
    <lineage>
        <taxon>Eukaryota</taxon>
        <taxon>Viridiplantae</taxon>
        <taxon>Streptophyta</taxon>
        <taxon>Embryophyta</taxon>
        <taxon>Tracheophyta</taxon>
        <taxon>Spermatophyta</taxon>
        <taxon>Magnoliopsida</taxon>
        <taxon>eudicotyledons</taxon>
        <taxon>Gunneridae</taxon>
        <taxon>Pentapetalae</taxon>
        <taxon>asterids</taxon>
        <taxon>campanulids</taxon>
        <taxon>Asterales</taxon>
        <taxon>Asteraceae</taxon>
        <taxon>Asteroideae</taxon>
        <taxon>Heliantheae alliance</taxon>
        <taxon>Heliantheae</taxon>
        <taxon>Helianthus</taxon>
    </lineage>
</organism>
<reference evidence="1" key="1">
    <citation type="journal article" date="2017" name="Nature">
        <title>The sunflower genome provides insights into oil metabolism, flowering and Asterid evolution.</title>
        <authorList>
            <person name="Badouin H."/>
            <person name="Gouzy J."/>
            <person name="Grassa C.J."/>
            <person name="Murat F."/>
            <person name="Staton S.E."/>
            <person name="Cottret L."/>
            <person name="Lelandais-Briere C."/>
            <person name="Owens G.L."/>
            <person name="Carrere S."/>
            <person name="Mayjonade B."/>
            <person name="Legrand L."/>
            <person name="Gill N."/>
            <person name="Kane N.C."/>
            <person name="Bowers J.E."/>
            <person name="Hubner S."/>
            <person name="Bellec A."/>
            <person name="Berard A."/>
            <person name="Berges H."/>
            <person name="Blanchet N."/>
            <person name="Boniface M.C."/>
            <person name="Brunel D."/>
            <person name="Catrice O."/>
            <person name="Chaidir N."/>
            <person name="Claudel C."/>
            <person name="Donnadieu C."/>
            <person name="Faraut T."/>
            <person name="Fievet G."/>
            <person name="Helmstetter N."/>
            <person name="King M."/>
            <person name="Knapp S.J."/>
            <person name="Lai Z."/>
            <person name="Le Paslier M.C."/>
            <person name="Lippi Y."/>
            <person name="Lorenzon L."/>
            <person name="Mandel J.R."/>
            <person name="Marage G."/>
            <person name="Marchand G."/>
            <person name="Marquand E."/>
            <person name="Bret-Mestries E."/>
            <person name="Morien E."/>
            <person name="Nambeesan S."/>
            <person name="Nguyen T."/>
            <person name="Pegot-Espagnet P."/>
            <person name="Pouilly N."/>
            <person name="Raftis F."/>
            <person name="Sallet E."/>
            <person name="Schiex T."/>
            <person name="Thomas J."/>
            <person name="Vandecasteele C."/>
            <person name="Vares D."/>
            <person name="Vear F."/>
            <person name="Vautrin S."/>
            <person name="Crespi M."/>
            <person name="Mangin B."/>
            <person name="Burke J.M."/>
            <person name="Salse J."/>
            <person name="Munos S."/>
            <person name="Vincourt P."/>
            <person name="Rieseberg L.H."/>
            <person name="Langlade N.B."/>
        </authorList>
    </citation>
    <scope>NUCLEOTIDE SEQUENCE</scope>
    <source>
        <tissue evidence="1">Leaves</tissue>
    </source>
</reference>
<protein>
    <submittedName>
        <fullName evidence="1">Uncharacterized protein</fullName>
    </submittedName>
</protein>
<evidence type="ECO:0000313" key="1">
    <source>
        <dbReference type="EMBL" id="KAF5773908.1"/>
    </source>
</evidence>
<name>A0A9K3HCE2_HELAN</name>
<reference evidence="1" key="2">
    <citation type="submission" date="2020-06" db="EMBL/GenBank/DDBJ databases">
        <title>Helianthus annuus Genome sequencing and assembly Release 2.</title>
        <authorList>
            <person name="Gouzy J."/>
            <person name="Langlade N."/>
            <person name="Munos S."/>
        </authorList>
    </citation>
    <scope>NUCLEOTIDE SEQUENCE</scope>
    <source>
        <tissue evidence="1">Leaves</tissue>
    </source>
</reference>
<dbReference type="Proteomes" id="UP000215914">
    <property type="component" value="Unassembled WGS sequence"/>
</dbReference>
<dbReference type="EMBL" id="MNCJ02000328">
    <property type="protein sequence ID" value="KAF5773908.1"/>
    <property type="molecule type" value="Genomic_DNA"/>
</dbReference>